<keyword evidence="2" id="KW-0812">Transmembrane</keyword>
<evidence type="ECO:0000313" key="4">
    <source>
        <dbReference type="EMBL" id="AVM47764.1"/>
    </source>
</evidence>
<dbReference type="KEGG" id="mdv:C5Q96_02385"/>
<feature type="domain" description="CNA-B" evidence="3">
    <location>
        <begin position="123"/>
        <end position="194"/>
    </location>
</feature>
<feature type="domain" description="CNA-B" evidence="3">
    <location>
        <begin position="242"/>
        <end position="313"/>
    </location>
</feature>
<sequence>MPKYDENGDEIKYTVTQPNITTYGSFKYKTTISGDATSGFVIKNFSLIDITVGKSWNMIPNIVIPGTPSPAAPPTMFFVTNVLSAFDDAMSYSLDTSLAADSNTEDENYDDPVNSSDDGEQPDDRSKSKVAVPDSITVKLLADGRVVDTMQLTKDMDWTGKFENLPRYDERDNHEIQYTIEETPVLGYKTEYLHTSVIDVVINKSIIDIPVEKKWVGKKSGPVEVKLYRTCKVTKYDYNLNKNVTTTIDEEVDSAVLNDSNNWKHTFKDMYEFYIEDGENPVIYKYYVKEVNVAGYDTDITGDQNEGFIITNTSTDKISIPVEKKWVGEAADSAKVKLFADGSEVGEVELKEANNWKHVFANLQKYNNSNQEIKYTVKEVGEDGNLIKFGGKSYKVIYKGNATDGFTVTNEKENPPSTTTPTPKKPSVPKKHISPRTGDDSHLALYTLMLGTAASALGLLGYRRGKKAN</sequence>
<evidence type="ECO:0000256" key="1">
    <source>
        <dbReference type="SAM" id="MobiDB-lite"/>
    </source>
</evidence>
<feature type="region of interest" description="Disordered" evidence="1">
    <location>
        <begin position="405"/>
        <end position="436"/>
    </location>
</feature>
<organism evidence="4 5">
    <name type="scientific">Mogibacterium diversum</name>
    <dbReference type="NCBI Taxonomy" id="114527"/>
    <lineage>
        <taxon>Bacteria</taxon>
        <taxon>Bacillati</taxon>
        <taxon>Bacillota</taxon>
        <taxon>Clostridia</taxon>
        <taxon>Peptostreptococcales</taxon>
        <taxon>Anaerovoracaceae</taxon>
        <taxon>Mogibacterium</taxon>
    </lineage>
</organism>
<name>A0A2S0L3F0_9FIRM</name>
<dbReference type="RefSeq" id="WP_106056846.1">
    <property type="nucleotide sequence ID" value="NZ_CP027228.1"/>
</dbReference>
<dbReference type="Gene3D" id="2.60.40.1140">
    <property type="entry name" value="Collagen-binding surface protein Cna, B-type domain"/>
    <property type="match status" value="3"/>
</dbReference>
<feature type="region of interest" description="Disordered" evidence="1">
    <location>
        <begin position="101"/>
        <end position="130"/>
    </location>
</feature>
<proteinExistence type="predicted"/>
<dbReference type="GeneID" id="78391102"/>
<protein>
    <recommendedName>
        <fullName evidence="3">CNA-B domain-containing protein</fullName>
    </recommendedName>
</protein>
<dbReference type="EMBL" id="CP027228">
    <property type="protein sequence ID" value="AVM47764.1"/>
    <property type="molecule type" value="Genomic_DNA"/>
</dbReference>
<keyword evidence="5" id="KW-1185">Reference proteome</keyword>
<dbReference type="OrthoDB" id="2085385at2"/>
<dbReference type="AlphaFoldDB" id="A0A2S0L3F0"/>
<dbReference type="SUPFAM" id="SSF49478">
    <property type="entry name" value="Cna protein B-type domain"/>
    <property type="match status" value="3"/>
</dbReference>
<feature type="transmembrane region" description="Helical" evidence="2">
    <location>
        <begin position="443"/>
        <end position="462"/>
    </location>
</feature>
<feature type="domain" description="CNA-B" evidence="3">
    <location>
        <begin position="1"/>
        <end position="44"/>
    </location>
</feature>
<accession>A0A2S0L3F0</accession>
<evidence type="ECO:0000256" key="2">
    <source>
        <dbReference type="SAM" id="Phobius"/>
    </source>
</evidence>
<dbReference type="Pfam" id="PF05738">
    <property type="entry name" value="Cna_B"/>
    <property type="match status" value="4"/>
</dbReference>
<evidence type="ECO:0000259" key="3">
    <source>
        <dbReference type="Pfam" id="PF05738"/>
    </source>
</evidence>
<feature type="domain" description="CNA-B" evidence="3">
    <location>
        <begin position="320"/>
        <end position="410"/>
    </location>
</feature>
<reference evidence="5" key="1">
    <citation type="submission" date="2018-02" db="EMBL/GenBank/DDBJ databases">
        <authorList>
            <person name="Holder M.E."/>
            <person name="Ajami N.J."/>
            <person name="Petrosino J.F."/>
        </authorList>
    </citation>
    <scope>NUCLEOTIDE SEQUENCE [LARGE SCALE GENOMIC DNA]</scope>
    <source>
        <strain evidence="5">CCUG 47132</strain>
    </source>
</reference>
<dbReference type="InterPro" id="IPR008454">
    <property type="entry name" value="Collagen-bd_Cna-like_B-typ_dom"/>
</dbReference>
<gene>
    <name evidence="4" type="ORF">C5Q96_02385</name>
</gene>
<dbReference type="Proteomes" id="UP000237883">
    <property type="component" value="Chromosome"/>
</dbReference>
<dbReference type="CDD" id="cd00222">
    <property type="entry name" value="CollagenBindB"/>
    <property type="match status" value="3"/>
</dbReference>
<keyword evidence="2" id="KW-0472">Membrane</keyword>
<keyword evidence="2" id="KW-1133">Transmembrane helix</keyword>
<evidence type="ECO:0000313" key="5">
    <source>
        <dbReference type="Proteomes" id="UP000237883"/>
    </source>
</evidence>